<feature type="compositionally biased region" description="Polar residues" evidence="1">
    <location>
        <begin position="181"/>
        <end position="198"/>
    </location>
</feature>
<comment type="caution">
    <text evidence="2">The sequence shown here is derived from an EMBL/GenBank/DDBJ whole genome shotgun (WGS) entry which is preliminary data.</text>
</comment>
<dbReference type="InterPro" id="IPR016024">
    <property type="entry name" value="ARM-type_fold"/>
</dbReference>
<keyword evidence="3" id="KW-1185">Reference proteome</keyword>
<accession>A0ABQ9WYQ6</accession>
<evidence type="ECO:0000256" key="1">
    <source>
        <dbReference type="SAM" id="MobiDB-lite"/>
    </source>
</evidence>
<dbReference type="EMBL" id="JARBJD010000290">
    <property type="protein sequence ID" value="KAK2944644.1"/>
    <property type="molecule type" value="Genomic_DNA"/>
</dbReference>
<protein>
    <submittedName>
        <fullName evidence="2">Uncharacterized protein</fullName>
    </submittedName>
</protein>
<feature type="region of interest" description="Disordered" evidence="1">
    <location>
        <begin position="181"/>
        <end position="200"/>
    </location>
</feature>
<evidence type="ECO:0000313" key="3">
    <source>
        <dbReference type="Proteomes" id="UP001281761"/>
    </source>
</evidence>
<reference evidence="2 3" key="1">
    <citation type="journal article" date="2022" name="bioRxiv">
        <title>Genomics of Preaxostyla Flagellates Illuminates Evolutionary Transitions and the Path Towards Mitochondrial Loss.</title>
        <authorList>
            <person name="Novak L.V.F."/>
            <person name="Treitli S.C."/>
            <person name="Pyrih J."/>
            <person name="Halakuc P."/>
            <person name="Pipaliya S.V."/>
            <person name="Vacek V."/>
            <person name="Brzon O."/>
            <person name="Soukal P."/>
            <person name="Eme L."/>
            <person name="Dacks J.B."/>
            <person name="Karnkowska A."/>
            <person name="Elias M."/>
            <person name="Hampl V."/>
        </authorList>
    </citation>
    <scope>NUCLEOTIDE SEQUENCE [LARGE SCALE GENOMIC DNA]</scope>
    <source>
        <strain evidence="2">NAU3</strain>
        <tissue evidence="2">Gut</tissue>
    </source>
</reference>
<gene>
    <name evidence="2" type="ORF">BLNAU_20443</name>
</gene>
<feature type="compositionally biased region" description="Polar residues" evidence="1">
    <location>
        <begin position="245"/>
        <end position="256"/>
    </location>
</feature>
<organism evidence="2 3">
    <name type="scientific">Blattamonas nauphoetae</name>
    <dbReference type="NCBI Taxonomy" id="2049346"/>
    <lineage>
        <taxon>Eukaryota</taxon>
        <taxon>Metamonada</taxon>
        <taxon>Preaxostyla</taxon>
        <taxon>Oxymonadida</taxon>
        <taxon>Blattamonas</taxon>
    </lineage>
</organism>
<name>A0ABQ9WYQ6_9EUKA</name>
<sequence>MIPNKSRLLHSLPRSLTTLANFIIANNLTSIVSTFIESGDLVLHPDDTLDSIRYSFSTIIRNFPPEITRQPLFNPDYLVAIICTVLTTSDMLSVVNMSTFLSPHDRLPSEELWRAANLVVNSASHKNDMDALSGYDEWYEMMEKCVAETEVFADSSFLQRPCFRPTLLRLQSKYQNIAQHHLTPNQPSPNQDQISSFEPTPDFASAAPSLDIQSSFSLNTAHLSHPSSNLSSDGDESERSDESVTNHPSSLSPFSLHTTPHETLSILNVLHSLISAPLSHPLPISEPLLPFHLRGIPNGLSISSLPANMNEIFSPDIFDEDEDALIQTLQRCNRLCTFLPPEQCITSIDQFVEVLTAFLDSTKKALQSEVFSLLVTLSRKLKLGEIHRKLLSFLRLAFRDESTAFQLLLIHIAKDCSQRVIESASIVDDLLSTFDWDGMINLRNMNKQLFETCGLFLHVDFNRLRKKSPKLSETVFIGFEKNQHAISRIVTLFDEWSDIEDLSPLHPFLGFPLIMMFFFGMTLPDVLVQIIWKNSGISSSFLGFHPLFLLNHTSSNCNRHHQPVLLMELLCERIVRSSPQFIFEQGCSTALELSPLFLTNPLFGLHPLFFRGILPLHKDIHLLNFVFVVLYIIDSTTWSWLHYEESLFLSSPPPRIIEFFAQPICSIHSMGDIQPNLRHFLNYLLPSCAPFGECKSFALIFKEFSTIRKPHTQLDEDDLDVLKMLLDLSWLSIPTSFDSPLLTLSSSMNWISAKASDIRKSESESFQHYSFRATISQSSRMAKDVESPSFMKWLISPPERIPAEGKHGILTKAIKAVSNRDWEEREHKHNEIPSVMKLLKS</sequence>
<dbReference type="SUPFAM" id="SSF48371">
    <property type="entry name" value="ARM repeat"/>
    <property type="match status" value="1"/>
</dbReference>
<feature type="region of interest" description="Disordered" evidence="1">
    <location>
        <begin position="223"/>
        <end position="256"/>
    </location>
</feature>
<dbReference type="Proteomes" id="UP001281761">
    <property type="component" value="Unassembled WGS sequence"/>
</dbReference>
<proteinExistence type="predicted"/>
<evidence type="ECO:0000313" key="2">
    <source>
        <dbReference type="EMBL" id="KAK2944644.1"/>
    </source>
</evidence>